<dbReference type="Proteomes" id="UP000078335">
    <property type="component" value="Unassembled WGS sequence"/>
</dbReference>
<gene>
    <name evidence="1" type="ORF">NS263_00010</name>
</gene>
<protein>
    <recommendedName>
        <fullName evidence="3">Secreted protein</fullName>
    </recommendedName>
</protein>
<evidence type="ECO:0008006" key="3">
    <source>
        <dbReference type="Google" id="ProtNLM"/>
    </source>
</evidence>
<comment type="caution">
    <text evidence="1">The sequence shown here is derived from an EMBL/GenBank/DDBJ whole genome shotgun (WGS) entry which is preliminary data.</text>
</comment>
<proteinExistence type="predicted"/>
<reference evidence="1 2" key="1">
    <citation type="journal article" date="2016" name="Front. Microbiol.">
        <title>Genomic Resource of Rice Seed Associated Bacteria.</title>
        <authorList>
            <person name="Midha S."/>
            <person name="Bansal K."/>
            <person name="Sharma S."/>
            <person name="Kumar N."/>
            <person name="Patil P.P."/>
            <person name="Chaudhry V."/>
            <person name="Patil P.B."/>
        </authorList>
    </citation>
    <scope>NUCLEOTIDE SEQUENCE [LARGE SCALE GENOMIC DNA]</scope>
    <source>
        <strain evidence="1 2">NS263</strain>
    </source>
</reference>
<evidence type="ECO:0000313" key="1">
    <source>
        <dbReference type="EMBL" id="KTR43425.1"/>
    </source>
</evidence>
<keyword evidence="2" id="KW-1185">Reference proteome</keyword>
<evidence type="ECO:0000313" key="2">
    <source>
        <dbReference type="Proteomes" id="UP000078335"/>
    </source>
</evidence>
<dbReference type="RefSeq" id="WP_058727254.1">
    <property type="nucleotide sequence ID" value="NZ_LDRB01000001.1"/>
</dbReference>
<organism evidence="1 2">
    <name type="scientific">Curtobacterium oceanosedimentum</name>
    <dbReference type="NCBI Taxonomy" id="465820"/>
    <lineage>
        <taxon>Bacteria</taxon>
        <taxon>Bacillati</taxon>
        <taxon>Actinomycetota</taxon>
        <taxon>Actinomycetes</taxon>
        <taxon>Micrococcales</taxon>
        <taxon>Microbacteriaceae</taxon>
        <taxon>Curtobacterium</taxon>
    </lineage>
</organism>
<accession>A0ABR5SEP5</accession>
<sequence>MSPLVARWCLVGSAVVLVVVGVLADLAGSARVVLLAAAASCAVLDALTVRAPGAGPPRIVVTLPPFPVDVSDDHGSGLACATGGRESDHAASDHGLLTTQRADVAGALVLGRRPDGGTACVEVGPSAPCHVVVVGMGSCARAVFEALVAQLTGLGVGRSAGADDSLVVGAAVDGAAVDDSGTDSTGPDVRIVTDDGPRSEAPPGLRPTPTGTAVAARLDDLGRPWVTVVLVPGVGLLPRRHDRVLEVTRHGCRAWDDGDGGAVSLDPVLPLLVGARSPGDPLCADLAPDPR</sequence>
<dbReference type="EMBL" id="LDRB01000001">
    <property type="protein sequence ID" value="KTR43425.1"/>
    <property type="molecule type" value="Genomic_DNA"/>
</dbReference>
<name>A0ABR5SEP5_9MICO</name>